<dbReference type="SUPFAM" id="SSF53756">
    <property type="entry name" value="UDP-Glycosyltransferase/glycogen phosphorylase"/>
    <property type="match status" value="1"/>
</dbReference>
<dbReference type="Gene3D" id="3.40.50.2000">
    <property type="entry name" value="Glycogen Phosphorylase B"/>
    <property type="match status" value="1"/>
</dbReference>
<organism evidence="1">
    <name type="scientific">Medicago truncatula</name>
    <name type="common">Barrel medic</name>
    <name type="synonym">Medicago tribuloides</name>
    <dbReference type="NCBI Taxonomy" id="3880"/>
    <lineage>
        <taxon>Eukaryota</taxon>
        <taxon>Viridiplantae</taxon>
        <taxon>Streptophyta</taxon>
        <taxon>Embryophyta</taxon>
        <taxon>Tracheophyta</taxon>
        <taxon>Spermatophyta</taxon>
        <taxon>Magnoliopsida</taxon>
        <taxon>eudicotyledons</taxon>
        <taxon>Gunneridae</taxon>
        <taxon>Pentapetalae</taxon>
        <taxon>rosids</taxon>
        <taxon>fabids</taxon>
        <taxon>Fabales</taxon>
        <taxon>Fabaceae</taxon>
        <taxon>Papilionoideae</taxon>
        <taxon>50 kb inversion clade</taxon>
        <taxon>NPAAA clade</taxon>
        <taxon>Hologalegina</taxon>
        <taxon>IRL clade</taxon>
        <taxon>Trifolieae</taxon>
        <taxon>Medicago</taxon>
    </lineage>
</organism>
<reference evidence="1" key="1">
    <citation type="journal article" date="2018" name="Nat. Plants">
        <title>Whole-genome landscape of Medicago truncatula symbiotic genes.</title>
        <authorList>
            <person name="Pecrix Y."/>
            <person name="Gamas P."/>
            <person name="Carrere S."/>
        </authorList>
    </citation>
    <scope>NUCLEOTIDE SEQUENCE</scope>
    <source>
        <tissue evidence="1">Leaves</tissue>
    </source>
</reference>
<comment type="caution">
    <text evidence="1">The sequence shown here is derived from an EMBL/GenBank/DDBJ whole genome shotgun (WGS) entry which is preliminary data.</text>
</comment>
<evidence type="ECO:0000313" key="1">
    <source>
        <dbReference type="EMBL" id="RHN81239.1"/>
    </source>
</evidence>
<dbReference type="EC" id="2.4.1.115" evidence="1"/>
<protein>
    <submittedName>
        <fullName evidence="1">Putative anthocyanidin 3-O-glucosyltransferase</fullName>
        <ecNumber evidence="1">2.4.1.115</ecNumber>
    </submittedName>
</protein>
<dbReference type="PANTHER" id="PTHR48049:SF84">
    <property type="entry name" value="UDP-GLYCOSYLTRANSFERASE 79A6"/>
    <property type="match status" value="1"/>
</dbReference>
<keyword evidence="1" id="KW-0328">Glycosyltransferase</keyword>
<dbReference type="AlphaFoldDB" id="A0A396JSD5"/>
<dbReference type="Proteomes" id="UP000265566">
    <property type="component" value="Chromosome 1"/>
</dbReference>
<accession>A0A396JSD5</accession>
<dbReference type="GO" id="GO:0047213">
    <property type="term" value="F:anthocyanidin 3-O-glucosyltransferase activity"/>
    <property type="evidence" value="ECO:0007669"/>
    <property type="project" value="UniProtKB-EC"/>
</dbReference>
<name>A0A396JSD5_MEDTR</name>
<dbReference type="Gramene" id="rna5252">
    <property type="protein sequence ID" value="RHN81239.1"/>
    <property type="gene ID" value="gene5252"/>
</dbReference>
<dbReference type="InterPro" id="IPR050481">
    <property type="entry name" value="UDP-glycosyltransf_plant"/>
</dbReference>
<gene>
    <name evidence="1" type="ORF">MtrunA17_Chr1g0196881</name>
</gene>
<dbReference type="EMBL" id="PSQE01000001">
    <property type="protein sequence ID" value="RHN81239.1"/>
    <property type="molecule type" value="Genomic_DNA"/>
</dbReference>
<keyword evidence="1" id="KW-0808">Transferase</keyword>
<dbReference type="PANTHER" id="PTHR48049">
    <property type="entry name" value="GLYCOSYLTRANSFERASE"/>
    <property type="match status" value="1"/>
</dbReference>
<sequence length="98" mass="11455">MVNDCQLVLLPFKGDQFFNSKLIANDLEAGIEVNRKDQDGYFHKEDILKAVKTIMVNDEKEPGKSIRENHMKWRKFMLDKENQNKFIIDLVSQLKSLA</sequence>
<proteinExistence type="predicted"/>